<evidence type="ECO:0000256" key="1">
    <source>
        <dbReference type="SAM" id="MobiDB-lite"/>
    </source>
</evidence>
<evidence type="ECO:0000256" key="2">
    <source>
        <dbReference type="SAM" id="SignalP"/>
    </source>
</evidence>
<evidence type="ECO:0000313" key="3">
    <source>
        <dbReference type="EMBL" id="NIA71949.1"/>
    </source>
</evidence>
<feature type="chain" id="PRO_5037951446" evidence="2">
    <location>
        <begin position="29"/>
        <end position="103"/>
    </location>
</feature>
<feature type="signal peptide" evidence="2">
    <location>
        <begin position="1"/>
        <end position="28"/>
    </location>
</feature>
<organism evidence="3 4">
    <name type="scientific">Pelagibius litoralis</name>
    <dbReference type="NCBI Taxonomy" id="374515"/>
    <lineage>
        <taxon>Bacteria</taxon>
        <taxon>Pseudomonadati</taxon>
        <taxon>Pseudomonadota</taxon>
        <taxon>Alphaproteobacteria</taxon>
        <taxon>Rhodospirillales</taxon>
        <taxon>Rhodovibrionaceae</taxon>
        <taxon>Pelagibius</taxon>
    </lineage>
</organism>
<dbReference type="RefSeq" id="WP_167230404.1">
    <property type="nucleotide sequence ID" value="NZ_JAAQPH010000028.1"/>
</dbReference>
<sequence length="103" mass="10490">MLRFLAHQFAVVMIAVAVLVSSDPSAHAGTGWQDLGAATAAACTACAEPAASETCIPVSCPAAVFSALAAMVPQRDDSTPALAHQRKGRGIKINLDPPPPKPS</sequence>
<gene>
    <name evidence="3" type="ORF">HBA54_25445</name>
</gene>
<reference evidence="3" key="1">
    <citation type="submission" date="2020-03" db="EMBL/GenBank/DDBJ databases">
        <title>Genome of Pelagibius litoralis DSM 21314T.</title>
        <authorList>
            <person name="Wang G."/>
        </authorList>
    </citation>
    <scope>NUCLEOTIDE SEQUENCE</scope>
    <source>
        <strain evidence="3">DSM 21314</strain>
    </source>
</reference>
<accession>A0A967F2I0</accession>
<keyword evidence="2" id="KW-0732">Signal</keyword>
<evidence type="ECO:0000313" key="4">
    <source>
        <dbReference type="Proteomes" id="UP000761264"/>
    </source>
</evidence>
<comment type="caution">
    <text evidence="3">The sequence shown here is derived from an EMBL/GenBank/DDBJ whole genome shotgun (WGS) entry which is preliminary data.</text>
</comment>
<keyword evidence="4" id="KW-1185">Reference proteome</keyword>
<protein>
    <submittedName>
        <fullName evidence="3">Uncharacterized protein</fullName>
    </submittedName>
</protein>
<feature type="region of interest" description="Disordered" evidence="1">
    <location>
        <begin position="76"/>
        <end position="103"/>
    </location>
</feature>
<proteinExistence type="predicted"/>
<name>A0A967F2I0_9PROT</name>
<dbReference type="AlphaFoldDB" id="A0A967F2I0"/>
<dbReference type="EMBL" id="JAAQPH010000028">
    <property type="protein sequence ID" value="NIA71949.1"/>
    <property type="molecule type" value="Genomic_DNA"/>
</dbReference>
<dbReference type="Proteomes" id="UP000761264">
    <property type="component" value="Unassembled WGS sequence"/>
</dbReference>